<reference evidence="2" key="1">
    <citation type="submission" date="2016-10" db="EMBL/GenBank/DDBJ databases">
        <authorList>
            <person name="Benchimol M."/>
            <person name="Almeida L.G."/>
            <person name="Vasconcelos A.T."/>
            <person name="Perreira-Neves A."/>
            <person name="Rosa I.A."/>
            <person name="Tasca T."/>
            <person name="Bogo M.R."/>
            <person name="de Souza W."/>
        </authorList>
    </citation>
    <scope>NUCLEOTIDE SEQUENCE [LARGE SCALE GENOMIC DNA]</scope>
    <source>
        <strain evidence="2">K</strain>
    </source>
</reference>
<dbReference type="EMBL" id="MLAK01000325">
    <property type="protein sequence ID" value="OHT14730.1"/>
    <property type="molecule type" value="Genomic_DNA"/>
</dbReference>
<feature type="coiled-coil region" evidence="1">
    <location>
        <begin position="366"/>
        <end position="421"/>
    </location>
</feature>
<keyword evidence="1" id="KW-0175">Coiled coil</keyword>
<feature type="coiled-coil region" evidence="1">
    <location>
        <begin position="296"/>
        <end position="330"/>
    </location>
</feature>
<gene>
    <name evidence="2" type="ORF">TRFO_02987</name>
</gene>
<dbReference type="RefSeq" id="XP_068367866.1">
    <property type="nucleotide sequence ID" value="XM_068491028.1"/>
</dbReference>
<dbReference type="OrthoDB" id="10675631at2759"/>
<name>A0A1J4KUB5_9EUKA</name>
<dbReference type="Proteomes" id="UP000179807">
    <property type="component" value="Unassembled WGS sequence"/>
</dbReference>
<organism evidence="2 3">
    <name type="scientific">Tritrichomonas foetus</name>
    <dbReference type="NCBI Taxonomy" id="1144522"/>
    <lineage>
        <taxon>Eukaryota</taxon>
        <taxon>Metamonada</taxon>
        <taxon>Parabasalia</taxon>
        <taxon>Tritrichomonadida</taxon>
        <taxon>Tritrichomonadidae</taxon>
        <taxon>Tritrichomonas</taxon>
    </lineage>
</organism>
<dbReference type="GeneID" id="94825732"/>
<evidence type="ECO:0000313" key="2">
    <source>
        <dbReference type="EMBL" id="OHT14730.1"/>
    </source>
</evidence>
<sequence length="525" mass="61278">MDHEESFFHELADQTADQAQLLLGLDQISTEHLINEIKNDGNLQSKYSKLFHILINRLTVLSQPQNNYPNEFKQTIKTIRKMNNQTPTNPKEFLRWIPSQFELFTTTISSLQSKFNDSKRKLNHILKQKEKKLNYNHHHKEYNDINTSPKKENEIKTKKSLECDKELTNLKQKYQSISSQVAELKQALSKTPVKEQILQQKLTDALQNIDQLREENDHLKQELKLKSDYLDQEKLMNIAREKKFNEIKQQLANYGNELMKKEKELKDSITSNDVHESLRLQINSLSDHLTYVTKEKDLIENNFKELESKYNALNEENDTLKAQCSVLQNESIIIKKDHQALLDKVKRYEMNDIQLSGQIEQNDLIRHSVESKLKDSQNECNNLKNQIDGFKDTINKQSKEIVRLETNVTKAKDELYKASAKLNQISGDSVTLQRYGFMLADAVCQHYNPKNAKEEIERLLDVVRSEHIQLSETARVKLNPFQVPINNNSDNKQNPNEQKSFQAIHSKFDELDKEFASLALQQLTE</sequence>
<evidence type="ECO:0000313" key="3">
    <source>
        <dbReference type="Proteomes" id="UP000179807"/>
    </source>
</evidence>
<feature type="coiled-coil region" evidence="1">
    <location>
        <begin position="167"/>
        <end position="264"/>
    </location>
</feature>
<dbReference type="VEuPathDB" id="TrichDB:TRFO_02987"/>
<protein>
    <submittedName>
        <fullName evidence="2">Uncharacterized protein</fullName>
    </submittedName>
</protein>
<keyword evidence="3" id="KW-1185">Reference proteome</keyword>
<evidence type="ECO:0000256" key="1">
    <source>
        <dbReference type="SAM" id="Coils"/>
    </source>
</evidence>
<accession>A0A1J4KUB5</accession>
<proteinExistence type="predicted"/>
<dbReference type="SUPFAM" id="SSF90257">
    <property type="entry name" value="Myosin rod fragments"/>
    <property type="match status" value="1"/>
</dbReference>
<dbReference type="AlphaFoldDB" id="A0A1J4KUB5"/>
<comment type="caution">
    <text evidence="2">The sequence shown here is derived from an EMBL/GenBank/DDBJ whole genome shotgun (WGS) entry which is preliminary data.</text>
</comment>